<reference evidence="3" key="1">
    <citation type="journal article" date="2017" name="bioRxiv">
        <title>Comparative analysis of the genomes of Stylophora pistillata and Acropora digitifera provides evidence for extensive differences between species of corals.</title>
        <authorList>
            <person name="Voolstra C.R."/>
            <person name="Li Y."/>
            <person name="Liew Y.J."/>
            <person name="Baumgarten S."/>
            <person name="Zoccola D."/>
            <person name="Flot J.-F."/>
            <person name="Tambutte S."/>
            <person name="Allemand D."/>
            <person name="Aranda M."/>
        </authorList>
    </citation>
    <scope>NUCLEOTIDE SEQUENCE [LARGE SCALE GENOMIC DNA]</scope>
</reference>
<dbReference type="PANTHER" id="PTHR11145:SF8">
    <property type="entry name" value="RE57120P"/>
    <property type="match status" value="1"/>
</dbReference>
<protein>
    <submittedName>
        <fullName evidence="2">BTB/POZ domain-containing protein KCTD6</fullName>
    </submittedName>
</protein>
<dbReference type="Pfam" id="PF02214">
    <property type="entry name" value="BTB_2"/>
    <property type="match status" value="2"/>
</dbReference>
<comment type="caution">
    <text evidence="2">The sequence shown here is derived from an EMBL/GenBank/DDBJ whole genome shotgun (WGS) entry which is preliminary data.</text>
</comment>
<dbReference type="SMART" id="SM00584">
    <property type="entry name" value="TLDc"/>
    <property type="match status" value="1"/>
</dbReference>
<dbReference type="EMBL" id="LSMT01000824">
    <property type="protein sequence ID" value="PFX14184.1"/>
    <property type="molecule type" value="Genomic_DNA"/>
</dbReference>
<dbReference type="Gene3D" id="3.30.710.10">
    <property type="entry name" value="Potassium Channel Kv1.1, Chain A"/>
    <property type="match status" value="2"/>
</dbReference>
<sequence length="561" mass="61936">MGHRRAPNSYLFTLVNTSGLPPTKLPLLAGKEDHAIVCNGSYGPLFGYNGQDLCIVNAPNSNNCSSNLTCYQCPSGQSTNSFLAGSMLHAMFSSRFDTKPGEDGSYFIDRDGTHYRYILNYLRTGELIVPNDEIIRRELLAEAKFYQVEGMINELQPKPSAVPVVQPIVVQPFKDSVILSSSQGQTLMNWLKNTPGFPSTNDQLLYRTSRDGWASFNFHSCCDNKGPTVTVIKSGDYIFGGYSEHPWKSYGSGSFKRALTSFLFSLVNPGGLPPTKISLIPGKELNSIYCHSNYGPTFGGNYDLYVANAPNSCNCCTDLGDTYQCPAGSMVHAMFSGRFDTKPGEDGSYFIDRDGTHFRYILNYLRTGQLIVPNDEIIRRELLAGAKFYQVEGMINDLQPKSPAVPVVEPIVVQPFKDSVILLSVHGQTLMSWLKNTSGFPNTNEQLLYRASRDGWAASNFHSCCDNKGPTVTAVKNGNYIFGGYAVQSWETETGFLFKGVFYDQIDGVAMGSPLAPVLANLFMGHHEKDCLDNYSFSEVLFYSSVKLLIDIRLPLSLSGL</sequence>
<dbReference type="InterPro" id="IPR006571">
    <property type="entry name" value="TLDc_dom"/>
</dbReference>
<evidence type="ECO:0000313" key="3">
    <source>
        <dbReference type="Proteomes" id="UP000225706"/>
    </source>
</evidence>
<evidence type="ECO:0000313" key="2">
    <source>
        <dbReference type="EMBL" id="PFX14184.1"/>
    </source>
</evidence>
<name>A0A2B4R760_STYPI</name>
<dbReference type="Pfam" id="PF07534">
    <property type="entry name" value="TLD"/>
    <property type="match status" value="2"/>
</dbReference>
<dbReference type="InterPro" id="IPR003131">
    <property type="entry name" value="T1-type_BTB"/>
</dbReference>
<evidence type="ECO:0000259" key="1">
    <source>
        <dbReference type="PROSITE" id="PS51886"/>
    </source>
</evidence>
<dbReference type="Proteomes" id="UP000225706">
    <property type="component" value="Unassembled WGS sequence"/>
</dbReference>
<dbReference type="SUPFAM" id="SSF54695">
    <property type="entry name" value="POZ domain"/>
    <property type="match status" value="2"/>
</dbReference>
<feature type="domain" description="TLDc" evidence="1">
    <location>
        <begin position="177"/>
        <end position="381"/>
    </location>
</feature>
<dbReference type="PANTHER" id="PTHR11145">
    <property type="entry name" value="BTB/POZ DOMAIN-CONTAINING ADAPTER FOR CUL3-MEDIATED RHOA DEGRADATION PROTEIN FAMILY MEMBER"/>
    <property type="match status" value="1"/>
</dbReference>
<organism evidence="2 3">
    <name type="scientific">Stylophora pistillata</name>
    <name type="common">Smooth cauliflower coral</name>
    <dbReference type="NCBI Taxonomy" id="50429"/>
    <lineage>
        <taxon>Eukaryota</taxon>
        <taxon>Metazoa</taxon>
        <taxon>Cnidaria</taxon>
        <taxon>Anthozoa</taxon>
        <taxon>Hexacorallia</taxon>
        <taxon>Scleractinia</taxon>
        <taxon>Astrocoeniina</taxon>
        <taxon>Pocilloporidae</taxon>
        <taxon>Stylophora</taxon>
    </lineage>
</organism>
<dbReference type="OrthoDB" id="25620at2759"/>
<dbReference type="GO" id="GO:0051260">
    <property type="term" value="P:protein homooligomerization"/>
    <property type="evidence" value="ECO:0007669"/>
    <property type="project" value="InterPro"/>
</dbReference>
<dbReference type="PROSITE" id="PS51886">
    <property type="entry name" value="TLDC"/>
    <property type="match status" value="2"/>
</dbReference>
<proteinExistence type="predicted"/>
<dbReference type="SMART" id="SM00225">
    <property type="entry name" value="BTB"/>
    <property type="match status" value="2"/>
</dbReference>
<dbReference type="InterPro" id="IPR011333">
    <property type="entry name" value="SKP1/BTB/POZ_sf"/>
</dbReference>
<dbReference type="InterPro" id="IPR045068">
    <property type="entry name" value="BACURD1-3"/>
</dbReference>
<dbReference type="InterPro" id="IPR000210">
    <property type="entry name" value="BTB/POZ_dom"/>
</dbReference>
<keyword evidence="3" id="KW-1185">Reference proteome</keyword>
<gene>
    <name evidence="2" type="primary">kctd6</name>
    <name evidence="2" type="ORF">AWC38_SpisGene21678</name>
</gene>
<dbReference type="AlphaFoldDB" id="A0A2B4R760"/>
<feature type="domain" description="TLDc" evidence="1">
    <location>
        <begin position="420"/>
        <end position="561"/>
    </location>
</feature>
<accession>A0A2B4R760</accession>